<dbReference type="PANTHER" id="PTHR30502:SF0">
    <property type="entry name" value="PHOSPHOENOLPYRUVATE CARBOXYLASE FAMILY PROTEIN"/>
    <property type="match status" value="1"/>
</dbReference>
<dbReference type="Pfam" id="PF03328">
    <property type="entry name" value="HpcH_HpaI"/>
    <property type="match status" value="1"/>
</dbReference>
<reference evidence="5" key="1">
    <citation type="journal article" date="2021" name="Front. Microbiol.">
        <title>Comprehensive Comparative Genomics and Phenotyping of Methylobacterium Species.</title>
        <authorList>
            <person name="Alessa O."/>
            <person name="Ogura Y."/>
            <person name="Fujitani Y."/>
            <person name="Takami H."/>
            <person name="Hayashi T."/>
            <person name="Sahin N."/>
            <person name="Tani A."/>
        </authorList>
    </citation>
    <scope>NUCLEOTIDE SEQUENCE</scope>
    <source>
        <strain evidence="5">KCTC 52305</strain>
    </source>
</reference>
<name>A0ABQ4QVI4_9HYPH</name>
<gene>
    <name evidence="5" type="primary">garL</name>
    <name evidence="5" type="ORF">OPKNFCMD_1315</name>
</gene>
<dbReference type="InterPro" id="IPR015813">
    <property type="entry name" value="Pyrv/PenolPyrv_kinase-like_dom"/>
</dbReference>
<dbReference type="RefSeq" id="WP_128562744.1">
    <property type="nucleotide sequence ID" value="NZ_BPQH01000003.1"/>
</dbReference>
<dbReference type="InterPro" id="IPR050251">
    <property type="entry name" value="HpcH-HpaI_aldolase"/>
</dbReference>
<evidence type="ECO:0000256" key="1">
    <source>
        <dbReference type="ARBA" id="ARBA00005568"/>
    </source>
</evidence>
<sequence length="253" mass="26163">MLPPLRARLRDGSPLTAVFSIIRSVEVIEIIGLAGFDLVILDMEHGPYGIDELGTLILAARARGVHPVVRVARNEAALIGSVLDAGAAGILVPQVAGPAEARAAVAAARFAPEGTRGANPWVRAADFDGSSDWFARANAEAAVLVMIEGREGVENAGAILATPGLDGAFLGPVDLSHALGVPGEIDHPLVHERMRRVLAEARGRSLAAAVFAPTAEGARSWLSRGASVVAVGVETNHLLRALRDLNAAARAAA</sequence>
<keyword evidence="6" id="KW-1185">Reference proteome</keyword>
<reference evidence="5" key="2">
    <citation type="submission" date="2021-08" db="EMBL/GenBank/DDBJ databases">
        <authorList>
            <person name="Tani A."/>
            <person name="Ola A."/>
            <person name="Ogura Y."/>
            <person name="Katsura K."/>
            <person name="Hayashi T."/>
        </authorList>
    </citation>
    <scope>NUCLEOTIDE SEQUENCE</scope>
    <source>
        <strain evidence="5">KCTC 52305</strain>
    </source>
</reference>
<protein>
    <submittedName>
        <fullName evidence="5">5-keto-4-deoxy-D-glucarate aldolase</fullName>
    </submittedName>
</protein>
<dbReference type="SUPFAM" id="SSF51621">
    <property type="entry name" value="Phosphoenolpyruvate/pyruvate domain"/>
    <property type="match status" value="1"/>
</dbReference>
<organism evidence="5 6">
    <name type="scientific">Methylobacterium crusticola</name>
    <dbReference type="NCBI Taxonomy" id="1697972"/>
    <lineage>
        <taxon>Bacteria</taxon>
        <taxon>Pseudomonadati</taxon>
        <taxon>Pseudomonadota</taxon>
        <taxon>Alphaproteobacteria</taxon>
        <taxon>Hyphomicrobiales</taxon>
        <taxon>Methylobacteriaceae</taxon>
        <taxon>Methylobacterium</taxon>
    </lineage>
</organism>
<keyword evidence="3" id="KW-0456">Lyase</keyword>
<proteinExistence type="inferred from homology"/>
<keyword evidence="2" id="KW-0479">Metal-binding</keyword>
<dbReference type="InterPro" id="IPR005000">
    <property type="entry name" value="Aldolase/citrate-lyase_domain"/>
</dbReference>
<dbReference type="Proteomes" id="UP001055167">
    <property type="component" value="Unassembled WGS sequence"/>
</dbReference>
<dbReference type="Gene3D" id="3.20.20.60">
    <property type="entry name" value="Phosphoenolpyruvate-binding domains"/>
    <property type="match status" value="1"/>
</dbReference>
<dbReference type="InterPro" id="IPR040442">
    <property type="entry name" value="Pyrv_kinase-like_dom_sf"/>
</dbReference>
<accession>A0ABQ4QVI4</accession>
<dbReference type="PANTHER" id="PTHR30502">
    <property type="entry name" value="2-KETO-3-DEOXY-L-RHAMNONATE ALDOLASE"/>
    <property type="match status" value="1"/>
</dbReference>
<evidence type="ECO:0000313" key="5">
    <source>
        <dbReference type="EMBL" id="GJD48592.1"/>
    </source>
</evidence>
<evidence type="ECO:0000256" key="3">
    <source>
        <dbReference type="ARBA" id="ARBA00023239"/>
    </source>
</evidence>
<feature type="domain" description="HpcH/HpaI aldolase/citrate lyase" evidence="4">
    <location>
        <begin position="18"/>
        <end position="240"/>
    </location>
</feature>
<evidence type="ECO:0000259" key="4">
    <source>
        <dbReference type="Pfam" id="PF03328"/>
    </source>
</evidence>
<dbReference type="EMBL" id="BPQH01000003">
    <property type="protein sequence ID" value="GJD48592.1"/>
    <property type="molecule type" value="Genomic_DNA"/>
</dbReference>
<evidence type="ECO:0000313" key="6">
    <source>
        <dbReference type="Proteomes" id="UP001055167"/>
    </source>
</evidence>
<comment type="caution">
    <text evidence="5">The sequence shown here is derived from an EMBL/GenBank/DDBJ whole genome shotgun (WGS) entry which is preliminary data.</text>
</comment>
<comment type="similarity">
    <text evidence="1">Belongs to the HpcH/HpaI aldolase family.</text>
</comment>
<evidence type="ECO:0000256" key="2">
    <source>
        <dbReference type="ARBA" id="ARBA00022723"/>
    </source>
</evidence>